<dbReference type="Pfam" id="PF03572">
    <property type="entry name" value="Peptidase_S41"/>
    <property type="match status" value="1"/>
</dbReference>
<keyword evidence="3" id="KW-1185">Reference proteome</keyword>
<organism evidence="2 3">
    <name type="scientific">Mucilaginibacter terrenus</name>
    <dbReference type="NCBI Taxonomy" id="2482727"/>
    <lineage>
        <taxon>Bacteria</taxon>
        <taxon>Pseudomonadati</taxon>
        <taxon>Bacteroidota</taxon>
        <taxon>Sphingobacteriia</taxon>
        <taxon>Sphingobacteriales</taxon>
        <taxon>Sphingobacteriaceae</taxon>
        <taxon>Mucilaginibacter</taxon>
    </lineage>
</organism>
<dbReference type="GO" id="GO:0030288">
    <property type="term" value="C:outer membrane-bounded periplasmic space"/>
    <property type="evidence" value="ECO:0007669"/>
    <property type="project" value="TreeGrafter"/>
</dbReference>
<dbReference type="PROSITE" id="PS51257">
    <property type="entry name" value="PROKAR_LIPOPROTEIN"/>
    <property type="match status" value="1"/>
</dbReference>
<dbReference type="GO" id="GO:0004175">
    <property type="term" value="F:endopeptidase activity"/>
    <property type="evidence" value="ECO:0007669"/>
    <property type="project" value="TreeGrafter"/>
</dbReference>
<dbReference type="InterPro" id="IPR029045">
    <property type="entry name" value="ClpP/crotonase-like_dom_sf"/>
</dbReference>
<name>A0A3E2NTZ2_9SPHI</name>
<dbReference type="PANTHER" id="PTHR32060:SF30">
    <property type="entry name" value="CARBOXY-TERMINAL PROCESSING PROTEASE CTPA"/>
    <property type="match status" value="1"/>
</dbReference>
<feature type="domain" description="Tail specific protease" evidence="1">
    <location>
        <begin position="226"/>
        <end position="401"/>
    </location>
</feature>
<dbReference type="Gene3D" id="3.30.750.170">
    <property type="match status" value="1"/>
</dbReference>
<dbReference type="Gene3D" id="2.30.42.10">
    <property type="match status" value="1"/>
</dbReference>
<sequence length="509" mass="56973">MRKFIYLIIASAAMLTSCKKEKVASSELDLMRDSVFYYEKQLYYWNDAIPEYATFQPRRYTGSNDLDALNKELFALSQYKINPATGKAYEYYAADPTHPKYSFIDDGSISQELNGVTGDFGFAPIWNDLDDLRIRYVAPNSPAATAGIKRGYQITKINNRTNLTYDGDGGGGANLNFVINAYANSTTISMTLKRPDASTFDVTLNTATYTINPVYNYKVITQGGKKVGYFVFNEFTSLDNSKANINQAFNEFAAQGITELVVDLRYNGGGRVETSEYLANVIAPAAKVGSKMYTTYYNSLMQSGKADDLLRKQTRKDEETGKSYTYADFDYSEERNISMFSREDVSVPALALNHVFFIVTGSTASASELLINNLKPVMDVKLIGTTTYGKPVGFSYLQINKYQMYTPMFETKNSVNQGGYFTGMLPASPDYPGFKDFDDVTHDFGDPTETLLAHALKFVETGTYTINTPQIQSTQRQRTMTIDQAREAAIQLDAPKFRSMVLSRPAFKK</sequence>
<dbReference type="EMBL" id="QWDE01000001">
    <property type="protein sequence ID" value="RFZ84439.1"/>
    <property type="molecule type" value="Genomic_DNA"/>
</dbReference>
<dbReference type="PANTHER" id="PTHR32060">
    <property type="entry name" value="TAIL-SPECIFIC PROTEASE"/>
    <property type="match status" value="1"/>
</dbReference>
<evidence type="ECO:0000259" key="1">
    <source>
        <dbReference type="Pfam" id="PF03572"/>
    </source>
</evidence>
<dbReference type="InterPro" id="IPR036034">
    <property type="entry name" value="PDZ_sf"/>
</dbReference>
<gene>
    <name evidence="2" type="ORF">DYU05_02130</name>
</gene>
<evidence type="ECO:0000313" key="2">
    <source>
        <dbReference type="EMBL" id="RFZ84439.1"/>
    </source>
</evidence>
<dbReference type="SUPFAM" id="SSF50156">
    <property type="entry name" value="PDZ domain-like"/>
    <property type="match status" value="1"/>
</dbReference>
<dbReference type="GO" id="GO:0008236">
    <property type="term" value="F:serine-type peptidase activity"/>
    <property type="evidence" value="ECO:0007669"/>
    <property type="project" value="InterPro"/>
</dbReference>
<dbReference type="AlphaFoldDB" id="A0A3E2NTZ2"/>
<dbReference type="InterPro" id="IPR005151">
    <property type="entry name" value="Tail-specific_protease"/>
</dbReference>
<dbReference type="GO" id="GO:0007165">
    <property type="term" value="P:signal transduction"/>
    <property type="evidence" value="ECO:0007669"/>
    <property type="project" value="TreeGrafter"/>
</dbReference>
<evidence type="ECO:0000313" key="3">
    <source>
        <dbReference type="Proteomes" id="UP000260823"/>
    </source>
</evidence>
<proteinExistence type="predicted"/>
<dbReference type="RefSeq" id="WP_117381329.1">
    <property type="nucleotide sequence ID" value="NZ_QWDE01000001.1"/>
</dbReference>
<reference evidence="2 3" key="1">
    <citation type="submission" date="2018-08" db="EMBL/GenBank/DDBJ databases">
        <title>Mucilaginibacter terrae sp. nov., isolated from manganese diggings.</title>
        <authorList>
            <person name="Huang Y."/>
            <person name="Zhou Z."/>
        </authorList>
    </citation>
    <scope>NUCLEOTIDE SEQUENCE [LARGE SCALE GENOMIC DNA]</scope>
    <source>
        <strain evidence="2 3">ZH6</strain>
    </source>
</reference>
<protein>
    <recommendedName>
        <fullName evidence="1">Tail specific protease domain-containing protein</fullName>
    </recommendedName>
</protein>
<dbReference type="Gene3D" id="3.90.226.10">
    <property type="entry name" value="2-enoyl-CoA Hydratase, Chain A, domain 1"/>
    <property type="match status" value="1"/>
</dbReference>
<accession>A0A3E2NTZ2</accession>
<dbReference type="Proteomes" id="UP000260823">
    <property type="component" value="Unassembled WGS sequence"/>
</dbReference>
<dbReference type="OrthoDB" id="7168509at2"/>
<comment type="caution">
    <text evidence="2">The sequence shown here is derived from an EMBL/GenBank/DDBJ whole genome shotgun (WGS) entry which is preliminary data.</text>
</comment>
<dbReference type="GO" id="GO:0006508">
    <property type="term" value="P:proteolysis"/>
    <property type="evidence" value="ECO:0007669"/>
    <property type="project" value="InterPro"/>
</dbReference>
<dbReference type="SUPFAM" id="SSF52096">
    <property type="entry name" value="ClpP/crotonase"/>
    <property type="match status" value="1"/>
</dbReference>
<dbReference type="CDD" id="cd07561">
    <property type="entry name" value="Peptidase_S41_CPP_like"/>
    <property type="match status" value="1"/>
</dbReference>